<accession>A0A0N4XKC2</accession>
<organism evidence="4">
    <name type="scientific">Nippostrongylus brasiliensis</name>
    <name type="common">Rat hookworm</name>
    <dbReference type="NCBI Taxonomy" id="27835"/>
    <lineage>
        <taxon>Eukaryota</taxon>
        <taxon>Metazoa</taxon>
        <taxon>Ecdysozoa</taxon>
        <taxon>Nematoda</taxon>
        <taxon>Chromadorea</taxon>
        <taxon>Rhabditida</taxon>
        <taxon>Rhabditina</taxon>
        <taxon>Rhabditomorpha</taxon>
        <taxon>Strongyloidea</taxon>
        <taxon>Heligmosomidae</taxon>
        <taxon>Nippostrongylus</taxon>
    </lineage>
</organism>
<dbReference type="WBParaSite" id="NBR_0000297401-mRNA-1">
    <property type="protein sequence ID" value="NBR_0000297401-mRNA-1"/>
    <property type="gene ID" value="NBR_0000297401"/>
</dbReference>
<reference evidence="2 3" key="2">
    <citation type="submission" date="2018-11" db="EMBL/GenBank/DDBJ databases">
        <authorList>
            <consortium name="Pathogen Informatics"/>
        </authorList>
    </citation>
    <scope>NUCLEOTIDE SEQUENCE [LARGE SCALE GENOMIC DNA]</scope>
</reference>
<evidence type="ECO:0000313" key="3">
    <source>
        <dbReference type="Proteomes" id="UP000271162"/>
    </source>
</evidence>
<dbReference type="Proteomes" id="UP000271162">
    <property type="component" value="Unassembled WGS sequence"/>
</dbReference>
<evidence type="ECO:0000313" key="2">
    <source>
        <dbReference type="EMBL" id="VDL66564.1"/>
    </source>
</evidence>
<sequence length="52" mass="5559">MSTVPEQDESTQKIILPESYSYSGMNGPPPTTTELRPPLNDGVAMTHPTANG</sequence>
<protein>
    <submittedName>
        <fullName evidence="2 4">Uncharacterized protein</fullName>
    </submittedName>
</protein>
<feature type="region of interest" description="Disordered" evidence="1">
    <location>
        <begin position="19"/>
        <end position="52"/>
    </location>
</feature>
<keyword evidence="3" id="KW-1185">Reference proteome</keyword>
<evidence type="ECO:0000313" key="4">
    <source>
        <dbReference type="WBParaSite" id="NBR_0000297401-mRNA-1"/>
    </source>
</evidence>
<evidence type="ECO:0000256" key="1">
    <source>
        <dbReference type="SAM" id="MobiDB-lite"/>
    </source>
</evidence>
<gene>
    <name evidence="2" type="ORF">NBR_LOCUS2975</name>
</gene>
<dbReference type="AlphaFoldDB" id="A0A0N4XKC2"/>
<name>A0A0N4XKC2_NIPBR</name>
<proteinExistence type="predicted"/>
<reference evidence="4" key="1">
    <citation type="submission" date="2017-02" db="UniProtKB">
        <authorList>
            <consortium name="WormBaseParasite"/>
        </authorList>
    </citation>
    <scope>IDENTIFICATION</scope>
</reference>
<dbReference type="EMBL" id="UYSL01003953">
    <property type="protein sequence ID" value="VDL66564.1"/>
    <property type="molecule type" value="Genomic_DNA"/>
</dbReference>